<dbReference type="InterPro" id="IPR016148">
    <property type="entry name" value="Pili_assmbl_chaperone_C"/>
</dbReference>
<evidence type="ECO:0000259" key="8">
    <source>
        <dbReference type="Pfam" id="PF02753"/>
    </source>
</evidence>
<dbReference type="InterPro" id="IPR016147">
    <property type="entry name" value="Pili_assmbl_chaperone_N"/>
</dbReference>
<dbReference type="SUPFAM" id="SSF49354">
    <property type="entry name" value="PapD-like"/>
    <property type="match status" value="1"/>
</dbReference>
<evidence type="ECO:0000256" key="3">
    <source>
        <dbReference type="ARBA" id="ARBA00022729"/>
    </source>
</evidence>
<evidence type="ECO:0000256" key="6">
    <source>
        <dbReference type="SAM" id="SignalP"/>
    </source>
</evidence>
<feature type="chain" id="PRO_5037379562" evidence="6">
    <location>
        <begin position="19"/>
        <end position="241"/>
    </location>
</feature>
<proteinExistence type="inferred from homology"/>
<feature type="signal peptide" evidence="6">
    <location>
        <begin position="1"/>
        <end position="18"/>
    </location>
</feature>
<feature type="domain" description="Pili assembly chaperone N-terminal" evidence="7">
    <location>
        <begin position="28"/>
        <end position="149"/>
    </location>
</feature>
<protein>
    <submittedName>
        <fullName evidence="9">Fimbrial chaperone</fullName>
    </submittedName>
</protein>
<dbReference type="InterPro" id="IPR008962">
    <property type="entry name" value="PapD-like_sf"/>
</dbReference>
<feature type="domain" description="Pili assembly chaperone C-terminal" evidence="8">
    <location>
        <begin position="174"/>
        <end position="229"/>
    </location>
</feature>
<dbReference type="SUPFAM" id="SSF49584">
    <property type="entry name" value="Periplasmic chaperone C-domain"/>
    <property type="match status" value="1"/>
</dbReference>
<evidence type="ECO:0000313" key="9">
    <source>
        <dbReference type="EMBL" id="BAG80500.1"/>
    </source>
</evidence>
<dbReference type="GO" id="GO:0030288">
    <property type="term" value="C:outer membrane-bounded periplasmic space"/>
    <property type="evidence" value="ECO:0007669"/>
    <property type="project" value="InterPro"/>
</dbReference>
<keyword evidence="9" id="KW-0614">Plasmid</keyword>
<evidence type="ECO:0000256" key="5">
    <source>
        <dbReference type="ARBA" id="ARBA00023186"/>
    </source>
</evidence>
<sequence length="241" mass="26640">MRLLSVGVCLLFSATTLAAEFPRNTFGFTSTRIIFNEKGNKGSSVSFVNNTNKTYLVAPAVYEADKNGNKSDVRSPAFVVSPFLKKSQPFSEDVLKIVRTGGRLPDDTESLFYLSSVLIPSRTSSVPERIAVDVGYRWNMKILYRPLSLKDENISKSLEKLKVLKEGNRIKLINNSPLWMTVVNVKVNDSTVNEGAAIMISPHSSALLNETAVSATSVSLQLVDESGHRIPRYGKRFTFDA</sequence>
<dbReference type="KEGG" id="ecy:ECSE_P3-0061"/>
<keyword evidence="4" id="KW-0574">Periplasm</keyword>
<dbReference type="InterPro" id="IPR001829">
    <property type="entry name" value="Pili_assmbl_chaperone_bac"/>
</dbReference>
<comment type="similarity">
    <text evidence="2">Belongs to the periplasmic pilus chaperone family.</text>
</comment>
<dbReference type="PRINTS" id="PR00969">
    <property type="entry name" value="CHAPERONPILI"/>
</dbReference>
<keyword evidence="3 6" id="KW-0732">Signal</keyword>
<dbReference type="PANTHER" id="PTHR30251:SF0">
    <property type="entry name" value="FIMBRIAL CHAPERONE PROTEIN ELFD-RELATED"/>
    <property type="match status" value="1"/>
</dbReference>
<gene>
    <name evidence="9" type="ordered locus">ECSE_P3-0061</name>
</gene>
<dbReference type="GO" id="GO:0071555">
    <property type="term" value="P:cell wall organization"/>
    <property type="evidence" value="ECO:0007669"/>
    <property type="project" value="InterPro"/>
</dbReference>
<evidence type="ECO:0000256" key="2">
    <source>
        <dbReference type="ARBA" id="ARBA00007399"/>
    </source>
</evidence>
<accession>A0A979GKA2</accession>
<dbReference type="InterPro" id="IPR013783">
    <property type="entry name" value="Ig-like_fold"/>
</dbReference>
<keyword evidence="5" id="KW-0143">Chaperone</keyword>
<evidence type="ECO:0000256" key="1">
    <source>
        <dbReference type="ARBA" id="ARBA00004418"/>
    </source>
</evidence>
<dbReference type="InterPro" id="IPR050643">
    <property type="entry name" value="Periplasmic_pilus_chap"/>
</dbReference>
<dbReference type="Proteomes" id="UP000008199">
    <property type="component" value="Plasmid pSE11-3"/>
</dbReference>
<evidence type="ECO:0000259" key="7">
    <source>
        <dbReference type="Pfam" id="PF00345"/>
    </source>
</evidence>
<dbReference type="Pfam" id="PF00345">
    <property type="entry name" value="PapD_N"/>
    <property type="match status" value="1"/>
</dbReference>
<evidence type="ECO:0000313" key="10">
    <source>
        <dbReference type="Proteomes" id="UP000008199"/>
    </source>
</evidence>
<reference evidence="9 10" key="1">
    <citation type="journal article" date="2008" name="DNA Res.">
        <title>Complete genome sequence and comparative analysis of the wild-type commensal Escherichia coli strain SE11 isolated from a healthy adult.</title>
        <authorList>
            <person name="Oshima K."/>
            <person name="Toh H."/>
            <person name="Ogura Y."/>
            <person name="Sasamoto H."/>
            <person name="Morita H."/>
            <person name="Park S.-H."/>
            <person name="Ooka T."/>
            <person name="Iyoda S."/>
            <person name="Taylor T.D."/>
            <person name="Hayashi T."/>
            <person name="Itoh K."/>
            <person name="Hattori M."/>
        </authorList>
    </citation>
    <scope>NUCLEOTIDE SEQUENCE [LARGE SCALE GENOMIC DNA]</scope>
    <source>
        <strain evidence="9 10">SE11</strain>
    </source>
</reference>
<dbReference type="Pfam" id="PF02753">
    <property type="entry name" value="PapD_C"/>
    <property type="match status" value="1"/>
</dbReference>
<geneLocation type="plasmid" evidence="9 10">
    <name>pSE11-3</name>
</geneLocation>
<dbReference type="PANTHER" id="PTHR30251">
    <property type="entry name" value="PILUS ASSEMBLY CHAPERONE"/>
    <property type="match status" value="1"/>
</dbReference>
<dbReference type="InterPro" id="IPR036316">
    <property type="entry name" value="Pili_assmbl_chap_C_dom_sf"/>
</dbReference>
<dbReference type="EMBL" id="AP009243">
    <property type="protein sequence ID" value="BAG80500.1"/>
    <property type="molecule type" value="Genomic_DNA"/>
</dbReference>
<organism evidence="9 10">
    <name type="scientific">Escherichia coli (strain SE11)</name>
    <dbReference type="NCBI Taxonomy" id="409438"/>
    <lineage>
        <taxon>Bacteria</taxon>
        <taxon>Pseudomonadati</taxon>
        <taxon>Pseudomonadota</taxon>
        <taxon>Gammaproteobacteria</taxon>
        <taxon>Enterobacterales</taxon>
        <taxon>Enterobacteriaceae</taxon>
        <taxon>Escherichia</taxon>
    </lineage>
</organism>
<evidence type="ECO:0000256" key="4">
    <source>
        <dbReference type="ARBA" id="ARBA00022764"/>
    </source>
</evidence>
<dbReference type="Gene3D" id="2.60.40.10">
    <property type="entry name" value="Immunoglobulins"/>
    <property type="match status" value="2"/>
</dbReference>
<dbReference type="AlphaFoldDB" id="A0A979GKA2"/>
<comment type="subcellular location">
    <subcellularLocation>
        <location evidence="1">Periplasm</location>
    </subcellularLocation>
</comment>
<name>A0A979GKA2_ECOSE</name>